<dbReference type="EMBL" id="ACCF01000199">
    <property type="protein sequence ID" value="EEF66667.1"/>
    <property type="molecule type" value="Genomic_DNA"/>
</dbReference>
<dbReference type="AlphaFoldDB" id="B9YBE6"/>
<reference evidence="2 3" key="1">
    <citation type="submission" date="2008-12" db="EMBL/GenBank/DDBJ databases">
        <authorList>
            <person name="Fulton L."/>
            <person name="Clifton S."/>
            <person name="Fulton B."/>
            <person name="Xu J."/>
            <person name="Minx P."/>
            <person name="Pepin K.H."/>
            <person name="Johnson M."/>
            <person name="Bhonagiri V."/>
            <person name="Nash W.E."/>
            <person name="Mardis E.R."/>
            <person name="Wilson R.K."/>
        </authorList>
    </citation>
    <scope>NUCLEOTIDE SEQUENCE [LARGE SCALE GENOMIC DNA]</scope>
    <source>
        <strain evidence="2 3">DSM 12042</strain>
    </source>
</reference>
<dbReference type="Pfam" id="PF03613">
    <property type="entry name" value="EIID-AGA"/>
    <property type="match status" value="1"/>
</dbReference>
<protein>
    <submittedName>
        <fullName evidence="2">PTS system, mannose/fructose/sorbose family, IID component</fullName>
    </submittedName>
</protein>
<dbReference type="GO" id="GO:0005886">
    <property type="term" value="C:plasma membrane"/>
    <property type="evidence" value="ECO:0007669"/>
    <property type="project" value="TreeGrafter"/>
</dbReference>
<feature type="transmembrane region" description="Helical" evidence="1">
    <location>
        <begin position="143"/>
        <end position="166"/>
    </location>
</feature>
<dbReference type="OrthoDB" id="9795582at2"/>
<dbReference type="STRING" id="545696.HOLDEFILI_03153"/>
<gene>
    <name evidence="2" type="ORF">HOLDEFILI_03153</name>
</gene>
<dbReference type="eggNOG" id="COG3716">
    <property type="taxonomic scope" value="Bacteria"/>
</dbReference>
<evidence type="ECO:0000313" key="2">
    <source>
        <dbReference type="EMBL" id="EEF66667.1"/>
    </source>
</evidence>
<dbReference type="PANTHER" id="PTHR32502:SF23">
    <property type="entry name" value="TRANSPORT PROTEIN, PTS SYSTEM"/>
    <property type="match status" value="1"/>
</dbReference>
<dbReference type="PROSITE" id="PS51108">
    <property type="entry name" value="PTS_EIID"/>
    <property type="match status" value="1"/>
</dbReference>
<organism evidence="2 3">
    <name type="scientific">Holdemania filiformis DSM 12042</name>
    <dbReference type="NCBI Taxonomy" id="545696"/>
    <lineage>
        <taxon>Bacteria</taxon>
        <taxon>Bacillati</taxon>
        <taxon>Bacillota</taxon>
        <taxon>Erysipelotrichia</taxon>
        <taxon>Erysipelotrichales</taxon>
        <taxon>Erysipelotrichaceae</taxon>
        <taxon>Holdemania</taxon>
    </lineage>
</organism>
<dbReference type="GO" id="GO:0009401">
    <property type="term" value="P:phosphoenolpyruvate-dependent sugar phosphotransferase system"/>
    <property type="evidence" value="ECO:0007669"/>
    <property type="project" value="InterPro"/>
</dbReference>
<accession>B9YBE6</accession>
<keyword evidence="1" id="KW-0472">Membrane</keyword>
<feature type="transmembrane region" description="Helical" evidence="1">
    <location>
        <begin position="187"/>
        <end position="208"/>
    </location>
</feature>
<dbReference type="InterPro" id="IPR004704">
    <property type="entry name" value="PTS_IID_man"/>
</dbReference>
<dbReference type="PANTHER" id="PTHR32502">
    <property type="entry name" value="N-ACETYLGALACTOSAMINE PERMEASE II COMPONENT-RELATED"/>
    <property type="match status" value="1"/>
</dbReference>
<dbReference type="InterPro" id="IPR050303">
    <property type="entry name" value="GatZ_KbaZ_carbometab"/>
</dbReference>
<keyword evidence="1" id="KW-1133">Transmembrane helix</keyword>
<feature type="transmembrane region" description="Helical" evidence="1">
    <location>
        <begin position="252"/>
        <end position="270"/>
    </location>
</feature>
<sequence length="271" mass="29961">MSKFEITPQEKKLTRQLFYRSFALECSFNFEKMQALGFAWAMFPAIHEFCGTQEEQVEALKRHTAFFNVTPHISTFLLGMAASMEKEAAEKKAMDPAAINAIKVSLMGPLSGIGDSFFWGTFRVIAAGVGISLAQQGNVLGPILFLILFNVPHLVLRYYCTVWGYVLGSKFIQTSYENGLIHHMTKLATVIGLTTVGAMIATMVSFNIGLTVQIGEMELVVQEIFDQIMPNLLPLSLTMAVFYAIRKGIKVNTIIIAIFVIGLLGTFIGLL</sequence>
<dbReference type="Proteomes" id="UP000005950">
    <property type="component" value="Unassembled WGS sequence"/>
</dbReference>
<evidence type="ECO:0000313" key="3">
    <source>
        <dbReference type="Proteomes" id="UP000005950"/>
    </source>
</evidence>
<name>B9YBE6_9FIRM</name>
<reference evidence="2 3" key="2">
    <citation type="submission" date="2009-02" db="EMBL/GenBank/DDBJ databases">
        <title>Draft genome sequence of Holdemania filiformis DSM 12042.</title>
        <authorList>
            <person name="Sudarsanam P."/>
            <person name="Ley R."/>
            <person name="Guruge J."/>
            <person name="Turnbaugh P.J."/>
            <person name="Mahowald M."/>
            <person name="Liep D."/>
            <person name="Gordon J."/>
        </authorList>
    </citation>
    <scope>NUCLEOTIDE SEQUENCE [LARGE SCALE GENOMIC DNA]</scope>
    <source>
        <strain evidence="2 3">DSM 12042</strain>
    </source>
</reference>
<dbReference type="HOGENOM" id="CLU_060742_2_0_9"/>
<evidence type="ECO:0000256" key="1">
    <source>
        <dbReference type="SAM" id="Phobius"/>
    </source>
</evidence>
<comment type="caution">
    <text evidence="2">The sequence shown here is derived from an EMBL/GenBank/DDBJ whole genome shotgun (WGS) entry which is preliminary data.</text>
</comment>
<keyword evidence="1" id="KW-0812">Transmembrane</keyword>
<dbReference type="RefSeq" id="WP_006060318.1">
    <property type="nucleotide sequence ID" value="NZ_GG657561.1"/>
</dbReference>
<proteinExistence type="predicted"/>